<dbReference type="STRING" id="644548.SCNU_14781"/>
<keyword evidence="2" id="KW-0805">Transcription regulation</keyword>
<dbReference type="Proteomes" id="UP000035065">
    <property type="component" value="Unassembled WGS sequence"/>
</dbReference>
<dbReference type="GO" id="GO:0016987">
    <property type="term" value="F:sigma factor activity"/>
    <property type="evidence" value="ECO:0007669"/>
    <property type="project" value="UniProtKB-KW"/>
</dbReference>
<comment type="similarity">
    <text evidence="1">Belongs to the sigma-70 factor family. ECF subfamily.</text>
</comment>
<proteinExistence type="inferred from homology"/>
<evidence type="ECO:0000256" key="5">
    <source>
        <dbReference type="ARBA" id="ARBA00023163"/>
    </source>
</evidence>
<dbReference type="NCBIfam" id="TIGR02937">
    <property type="entry name" value="sigma70-ECF"/>
    <property type="match status" value="1"/>
</dbReference>
<dbReference type="InterPro" id="IPR007627">
    <property type="entry name" value="RNA_pol_sigma70_r2"/>
</dbReference>
<dbReference type="PANTHER" id="PTHR43133">
    <property type="entry name" value="RNA POLYMERASE ECF-TYPE SIGMA FACTO"/>
    <property type="match status" value="1"/>
</dbReference>
<dbReference type="GO" id="GO:0006352">
    <property type="term" value="P:DNA-templated transcription initiation"/>
    <property type="evidence" value="ECO:0007669"/>
    <property type="project" value="InterPro"/>
</dbReference>
<evidence type="ECO:0000256" key="2">
    <source>
        <dbReference type="ARBA" id="ARBA00023015"/>
    </source>
</evidence>
<accession>F1YM12</accession>
<keyword evidence="5" id="KW-0804">Transcription</keyword>
<comment type="caution">
    <text evidence="8">The sequence shown here is derived from an EMBL/GenBank/DDBJ whole genome shotgun (WGS) entry which is preliminary data.</text>
</comment>
<dbReference type="SUPFAM" id="SSF88946">
    <property type="entry name" value="Sigma2 domain of RNA polymerase sigma factors"/>
    <property type="match status" value="1"/>
</dbReference>
<dbReference type="EMBL" id="AEUD01000013">
    <property type="protein sequence ID" value="EGD54263.1"/>
    <property type="molecule type" value="Genomic_DNA"/>
</dbReference>
<keyword evidence="9" id="KW-1185">Reference proteome</keyword>
<sequence length="184" mass="20587">MTAEAEQLERLLALVATGDRDAFATFYDRTGSRVYGMVLRVLRDPGYSEDVTQEVFLQVWRDAGRFDARQGSPVSWVLTIAHRRAVDRVRSETSTSARESRYGMRELAEVVAGVDDEVVARDAGDRARECLGTLTELQSEAVCLAYYEGFTYREVADRLAVALPTVKSRIRDGLKRLRGCLGSE</sequence>
<name>F1YM12_9ACTN</name>
<dbReference type="GO" id="GO:0003677">
    <property type="term" value="F:DNA binding"/>
    <property type="evidence" value="ECO:0007669"/>
    <property type="project" value="UniProtKB-KW"/>
</dbReference>
<dbReference type="AlphaFoldDB" id="F1YM12"/>
<gene>
    <name evidence="8" type="ORF">SCNU_14781</name>
</gene>
<dbReference type="RefSeq" id="WP_009680154.1">
    <property type="nucleotide sequence ID" value="NZ_AEUD01000013.1"/>
</dbReference>
<evidence type="ECO:0000256" key="3">
    <source>
        <dbReference type="ARBA" id="ARBA00023082"/>
    </source>
</evidence>
<dbReference type="PANTHER" id="PTHR43133:SF66">
    <property type="entry name" value="ECF RNA POLYMERASE SIGMA FACTOR SIGK"/>
    <property type="match status" value="1"/>
</dbReference>
<dbReference type="Gene3D" id="1.10.10.10">
    <property type="entry name" value="Winged helix-like DNA-binding domain superfamily/Winged helix DNA-binding domain"/>
    <property type="match status" value="1"/>
</dbReference>
<evidence type="ECO:0000259" key="6">
    <source>
        <dbReference type="Pfam" id="PF04542"/>
    </source>
</evidence>
<dbReference type="InterPro" id="IPR013324">
    <property type="entry name" value="RNA_pol_sigma_r3/r4-like"/>
</dbReference>
<dbReference type="InterPro" id="IPR039425">
    <property type="entry name" value="RNA_pol_sigma-70-like"/>
</dbReference>
<dbReference type="InterPro" id="IPR014284">
    <property type="entry name" value="RNA_pol_sigma-70_dom"/>
</dbReference>
<dbReference type="InterPro" id="IPR013249">
    <property type="entry name" value="RNA_pol_sigma70_r4_t2"/>
</dbReference>
<dbReference type="SUPFAM" id="SSF88659">
    <property type="entry name" value="Sigma3 and sigma4 domains of RNA polymerase sigma factors"/>
    <property type="match status" value="1"/>
</dbReference>
<evidence type="ECO:0000313" key="9">
    <source>
        <dbReference type="Proteomes" id="UP000035065"/>
    </source>
</evidence>
<dbReference type="Pfam" id="PF04542">
    <property type="entry name" value="Sigma70_r2"/>
    <property type="match status" value="1"/>
</dbReference>
<dbReference type="InterPro" id="IPR013325">
    <property type="entry name" value="RNA_pol_sigma_r2"/>
</dbReference>
<evidence type="ECO:0000313" key="8">
    <source>
        <dbReference type="EMBL" id="EGD54263.1"/>
    </source>
</evidence>
<organism evidence="8 9">
    <name type="scientific">Gordonia neofelifaecis NRRL B-59395</name>
    <dbReference type="NCBI Taxonomy" id="644548"/>
    <lineage>
        <taxon>Bacteria</taxon>
        <taxon>Bacillati</taxon>
        <taxon>Actinomycetota</taxon>
        <taxon>Actinomycetes</taxon>
        <taxon>Mycobacteriales</taxon>
        <taxon>Gordoniaceae</taxon>
        <taxon>Gordonia</taxon>
    </lineage>
</organism>
<dbReference type="Pfam" id="PF08281">
    <property type="entry name" value="Sigma70_r4_2"/>
    <property type="match status" value="1"/>
</dbReference>
<keyword evidence="4" id="KW-0238">DNA-binding</keyword>
<dbReference type="NCBIfam" id="NF007228">
    <property type="entry name" value="PRK09646.1"/>
    <property type="match status" value="1"/>
</dbReference>
<dbReference type="CDD" id="cd06171">
    <property type="entry name" value="Sigma70_r4"/>
    <property type="match status" value="1"/>
</dbReference>
<protein>
    <submittedName>
        <fullName evidence="8">RNA polymerase sigma factor SigK</fullName>
    </submittedName>
</protein>
<feature type="domain" description="RNA polymerase sigma factor 70 region 4 type 2" evidence="7">
    <location>
        <begin position="126"/>
        <end position="177"/>
    </location>
</feature>
<dbReference type="InterPro" id="IPR036388">
    <property type="entry name" value="WH-like_DNA-bd_sf"/>
</dbReference>
<evidence type="ECO:0000259" key="7">
    <source>
        <dbReference type="Pfam" id="PF08281"/>
    </source>
</evidence>
<dbReference type="eggNOG" id="COG1595">
    <property type="taxonomic scope" value="Bacteria"/>
</dbReference>
<feature type="domain" description="RNA polymerase sigma-70 region 2" evidence="6">
    <location>
        <begin position="27"/>
        <end position="93"/>
    </location>
</feature>
<evidence type="ECO:0000256" key="1">
    <source>
        <dbReference type="ARBA" id="ARBA00010641"/>
    </source>
</evidence>
<reference evidence="8 9" key="1">
    <citation type="journal article" date="2011" name="J. Bacteriol.">
        <title>Draft Genome Sequence of Gordonia neofelifaecis NRRL B-59395, a Cholesterol-Degrading Actinomycete.</title>
        <authorList>
            <person name="Ge F."/>
            <person name="Li W."/>
            <person name="Chen G."/>
            <person name="Liu Y."/>
            <person name="Zhang G."/>
            <person name="Yong B."/>
            <person name="Wang Q."/>
            <person name="Wang N."/>
            <person name="Huang Z."/>
            <person name="Li W."/>
            <person name="Wang J."/>
            <person name="Wu C."/>
            <person name="Xie Q."/>
            <person name="Liu G."/>
        </authorList>
    </citation>
    <scope>NUCLEOTIDE SEQUENCE [LARGE SCALE GENOMIC DNA]</scope>
    <source>
        <strain evidence="8 9">NRRL B-59395</strain>
    </source>
</reference>
<evidence type="ECO:0000256" key="4">
    <source>
        <dbReference type="ARBA" id="ARBA00023125"/>
    </source>
</evidence>
<keyword evidence="3" id="KW-0731">Sigma factor</keyword>
<dbReference type="Gene3D" id="1.10.1740.10">
    <property type="match status" value="1"/>
</dbReference>